<comment type="caution">
    <text evidence="3">The sequence shown here is derived from an EMBL/GenBank/DDBJ whole genome shotgun (WGS) entry which is preliminary data.</text>
</comment>
<evidence type="ECO:0000313" key="3">
    <source>
        <dbReference type="EMBL" id="KAK7106290.1"/>
    </source>
</evidence>
<organism evidence="3 4">
    <name type="scientific">Littorina saxatilis</name>
    <dbReference type="NCBI Taxonomy" id="31220"/>
    <lineage>
        <taxon>Eukaryota</taxon>
        <taxon>Metazoa</taxon>
        <taxon>Spiralia</taxon>
        <taxon>Lophotrochozoa</taxon>
        <taxon>Mollusca</taxon>
        <taxon>Gastropoda</taxon>
        <taxon>Caenogastropoda</taxon>
        <taxon>Littorinimorpha</taxon>
        <taxon>Littorinoidea</taxon>
        <taxon>Littorinidae</taxon>
        <taxon>Littorina</taxon>
    </lineage>
</organism>
<accession>A0AAN9BIL7</accession>
<gene>
    <name evidence="3" type="ORF">V1264_017559</name>
</gene>
<reference evidence="3 4" key="1">
    <citation type="submission" date="2024-02" db="EMBL/GenBank/DDBJ databases">
        <title>Chromosome-scale genome assembly of the rough periwinkle Littorina saxatilis.</title>
        <authorList>
            <person name="De Jode A."/>
            <person name="Faria R."/>
            <person name="Formenti G."/>
            <person name="Sims Y."/>
            <person name="Smith T.P."/>
            <person name="Tracey A."/>
            <person name="Wood J.M.D."/>
            <person name="Zagrodzka Z.B."/>
            <person name="Johannesson K."/>
            <person name="Butlin R.K."/>
            <person name="Leder E.H."/>
        </authorList>
    </citation>
    <scope>NUCLEOTIDE SEQUENCE [LARGE SCALE GENOMIC DNA]</scope>
    <source>
        <strain evidence="3">Snail1</strain>
        <tissue evidence="3">Muscle</tissue>
    </source>
</reference>
<keyword evidence="2" id="KW-0812">Transmembrane</keyword>
<feature type="compositionally biased region" description="Basic and acidic residues" evidence="1">
    <location>
        <begin position="111"/>
        <end position="124"/>
    </location>
</feature>
<name>A0AAN9BIL7_9CAEN</name>
<dbReference type="AlphaFoldDB" id="A0AAN9BIL7"/>
<feature type="compositionally biased region" description="Basic and acidic residues" evidence="1">
    <location>
        <begin position="148"/>
        <end position="162"/>
    </location>
</feature>
<keyword evidence="2" id="KW-0472">Membrane</keyword>
<feature type="transmembrane region" description="Helical" evidence="2">
    <location>
        <begin position="195"/>
        <end position="215"/>
    </location>
</feature>
<proteinExistence type="predicted"/>
<sequence length="298" mass="33075">MERSHVRLPFKLDTRQCPSDPNLTFYVYVSQPFRDAVTRPDYCAVRLTRDNCSSFHNEKCTCADDGGLVIFKKTVTIADRGSWIWQTAGGFAKEVVFDIQETPEITTTTRTRGEGRIRGRERTDNILSSSPALSPEGADSVKNSPEPVKNESRKKGVERLGGDNDGTVNEESIGDGVNVANTHDDSLRSSLIKDVVVGVLNVLTIIVVLVVVFVCRNRRARRSKRSPQEALPPLPIDVANNTAVLRSGRDGARERCLLSTSNEYEELPIPRGAFDNSLYLVSFTMEQSCEDNTYTTLT</sequence>
<evidence type="ECO:0000313" key="4">
    <source>
        <dbReference type="Proteomes" id="UP001374579"/>
    </source>
</evidence>
<evidence type="ECO:0000256" key="1">
    <source>
        <dbReference type="SAM" id="MobiDB-lite"/>
    </source>
</evidence>
<keyword evidence="4" id="KW-1185">Reference proteome</keyword>
<protein>
    <submittedName>
        <fullName evidence="3">Uncharacterized protein</fullName>
    </submittedName>
</protein>
<feature type="region of interest" description="Disordered" evidence="1">
    <location>
        <begin position="106"/>
        <end position="177"/>
    </location>
</feature>
<dbReference type="EMBL" id="JBAMIC010000007">
    <property type="protein sequence ID" value="KAK7106290.1"/>
    <property type="molecule type" value="Genomic_DNA"/>
</dbReference>
<keyword evidence="2" id="KW-1133">Transmembrane helix</keyword>
<evidence type="ECO:0000256" key="2">
    <source>
        <dbReference type="SAM" id="Phobius"/>
    </source>
</evidence>
<dbReference type="Proteomes" id="UP001374579">
    <property type="component" value="Unassembled WGS sequence"/>
</dbReference>